<keyword evidence="4" id="KW-0406">Ion transport</keyword>
<dbReference type="OrthoDB" id="542841at2759"/>
<evidence type="ECO:0000256" key="1">
    <source>
        <dbReference type="ARBA" id="ARBA00022737"/>
    </source>
</evidence>
<dbReference type="PANTHER" id="PTHR24201:SF14">
    <property type="entry name" value="CYCLIN-DEPENDENT KINASE 4 INHIBITOR C-LIKE"/>
    <property type="match status" value="1"/>
</dbReference>
<dbReference type="Proteomes" id="UP000247409">
    <property type="component" value="Unassembled WGS sequence"/>
</dbReference>
<gene>
    <name evidence="4" type="ORF">BWQ96_03661</name>
</gene>
<dbReference type="Pfam" id="PF12796">
    <property type="entry name" value="Ank_2"/>
    <property type="match status" value="2"/>
</dbReference>
<accession>A0A2V3IWU7</accession>
<dbReference type="GO" id="GO:0005634">
    <property type="term" value="C:nucleus"/>
    <property type="evidence" value="ECO:0007669"/>
    <property type="project" value="TreeGrafter"/>
</dbReference>
<reference evidence="4 5" key="1">
    <citation type="journal article" date="2018" name="Mol. Biol. Evol.">
        <title>Analysis of the draft genome of the red seaweed Gracilariopsis chorda provides insights into genome size evolution in Rhodophyta.</title>
        <authorList>
            <person name="Lee J."/>
            <person name="Yang E.C."/>
            <person name="Graf L."/>
            <person name="Yang J.H."/>
            <person name="Qiu H."/>
            <person name="Zel Zion U."/>
            <person name="Chan C.X."/>
            <person name="Stephens T.G."/>
            <person name="Weber A.P.M."/>
            <person name="Boo G.H."/>
            <person name="Boo S.M."/>
            <person name="Kim K.M."/>
            <person name="Shin Y."/>
            <person name="Jung M."/>
            <person name="Lee S.J."/>
            <person name="Yim H.S."/>
            <person name="Lee J.H."/>
            <person name="Bhattacharya D."/>
            <person name="Yoon H.S."/>
        </authorList>
    </citation>
    <scope>NUCLEOTIDE SEQUENCE [LARGE SCALE GENOMIC DNA]</scope>
    <source>
        <strain evidence="4 5">SKKU-2015</strain>
        <tissue evidence="4">Whole body</tissue>
    </source>
</reference>
<dbReference type="AlphaFoldDB" id="A0A2V3IWU7"/>
<keyword evidence="4" id="KW-0407">Ion channel</keyword>
<dbReference type="STRING" id="448386.A0A2V3IWU7"/>
<dbReference type="InterPro" id="IPR036770">
    <property type="entry name" value="Ankyrin_rpt-contain_sf"/>
</dbReference>
<feature type="repeat" description="ANK" evidence="3">
    <location>
        <begin position="166"/>
        <end position="198"/>
    </location>
</feature>
<sequence length="225" mass="24476">MTHADMTQTDGFALMSATASADTNEVRRLLSEVPPSLRTELVNFADYDGRRPLHVACSLGHTAVARELLRCGADWRCKDRFGKSCVHDAVACGRLPVLRALAAWDSADSAVKDPVDVFGDGLPAACVEPAYCWGRDLLCAVATGNIRAVRQLVRQFGTNVNFANADGRTALHIAAVRDDAQMVMYLLEAGADASRRDRWGVTPREEAQRCGFEKLAKLFASFNSS</sequence>
<dbReference type="GO" id="GO:0034220">
    <property type="term" value="P:monoatomic ion transmembrane transport"/>
    <property type="evidence" value="ECO:0007669"/>
    <property type="project" value="UniProtKB-KW"/>
</dbReference>
<evidence type="ECO:0000256" key="3">
    <source>
        <dbReference type="PROSITE-ProRule" id="PRU00023"/>
    </source>
</evidence>
<evidence type="ECO:0000256" key="2">
    <source>
        <dbReference type="ARBA" id="ARBA00023043"/>
    </source>
</evidence>
<protein>
    <submittedName>
        <fullName evidence="4">Potassium channel GORK</fullName>
    </submittedName>
</protein>
<dbReference type="PROSITE" id="PS50297">
    <property type="entry name" value="ANK_REP_REGION"/>
    <property type="match status" value="2"/>
</dbReference>
<keyword evidence="5" id="KW-1185">Reference proteome</keyword>
<proteinExistence type="predicted"/>
<dbReference type="InterPro" id="IPR002110">
    <property type="entry name" value="Ankyrin_rpt"/>
</dbReference>
<dbReference type="EMBL" id="NBIV01000036">
    <property type="protein sequence ID" value="PXF46533.1"/>
    <property type="molecule type" value="Genomic_DNA"/>
</dbReference>
<dbReference type="Gene3D" id="1.25.40.20">
    <property type="entry name" value="Ankyrin repeat-containing domain"/>
    <property type="match status" value="2"/>
</dbReference>
<organism evidence="4 5">
    <name type="scientific">Gracilariopsis chorda</name>
    <dbReference type="NCBI Taxonomy" id="448386"/>
    <lineage>
        <taxon>Eukaryota</taxon>
        <taxon>Rhodophyta</taxon>
        <taxon>Florideophyceae</taxon>
        <taxon>Rhodymeniophycidae</taxon>
        <taxon>Gracilariales</taxon>
        <taxon>Gracilariaceae</taxon>
        <taxon>Gracilariopsis</taxon>
    </lineage>
</organism>
<name>A0A2V3IWU7_9FLOR</name>
<evidence type="ECO:0000313" key="5">
    <source>
        <dbReference type="Proteomes" id="UP000247409"/>
    </source>
</evidence>
<feature type="repeat" description="ANK" evidence="3">
    <location>
        <begin position="48"/>
        <end position="80"/>
    </location>
</feature>
<comment type="caution">
    <text evidence="4">The sequence shown here is derived from an EMBL/GenBank/DDBJ whole genome shotgun (WGS) entry which is preliminary data.</text>
</comment>
<dbReference type="PANTHER" id="PTHR24201">
    <property type="entry name" value="ANK_REP_REGION DOMAIN-CONTAINING PROTEIN"/>
    <property type="match status" value="1"/>
</dbReference>
<keyword evidence="1" id="KW-0677">Repeat</keyword>
<dbReference type="SMART" id="SM00248">
    <property type="entry name" value="ANK"/>
    <property type="match status" value="4"/>
</dbReference>
<keyword evidence="4" id="KW-0813">Transport</keyword>
<keyword evidence="2 3" id="KW-0040">ANK repeat</keyword>
<evidence type="ECO:0000313" key="4">
    <source>
        <dbReference type="EMBL" id="PXF46533.1"/>
    </source>
</evidence>
<dbReference type="PROSITE" id="PS50088">
    <property type="entry name" value="ANK_REPEAT"/>
    <property type="match status" value="2"/>
</dbReference>
<dbReference type="SUPFAM" id="SSF48403">
    <property type="entry name" value="Ankyrin repeat"/>
    <property type="match status" value="1"/>
</dbReference>
<dbReference type="InterPro" id="IPR050776">
    <property type="entry name" value="Ank_Repeat/CDKN_Inhibitor"/>
</dbReference>
<dbReference type="PRINTS" id="PR01415">
    <property type="entry name" value="ANKYRIN"/>
</dbReference>